<dbReference type="PRINTS" id="PR00344">
    <property type="entry name" value="BCTRLSENSOR"/>
</dbReference>
<dbReference type="Pfam" id="PF08448">
    <property type="entry name" value="PAS_4"/>
    <property type="match status" value="1"/>
</dbReference>
<dbReference type="InterPro" id="IPR001789">
    <property type="entry name" value="Sig_transdc_resp-reg_receiver"/>
</dbReference>
<dbReference type="InterPro" id="IPR000700">
    <property type="entry name" value="PAS-assoc_C"/>
</dbReference>
<dbReference type="FunFam" id="1.10.287.130:FF:000050">
    <property type="entry name" value="Related to histidine kinase"/>
    <property type="match status" value="1"/>
</dbReference>
<dbReference type="InterPro" id="IPR000014">
    <property type="entry name" value="PAS"/>
</dbReference>
<dbReference type="InterPro" id="IPR035965">
    <property type="entry name" value="PAS-like_dom_sf"/>
</dbReference>
<organism evidence="7 8">
    <name type="scientific">Thanatephorus cucumeris (strain AG1-IB / isolate 7/3/14)</name>
    <name type="common">Lettuce bottom rot fungus</name>
    <name type="synonym">Rhizoctonia solani</name>
    <dbReference type="NCBI Taxonomy" id="1108050"/>
    <lineage>
        <taxon>Eukaryota</taxon>
        <taxon>Fungi</taxon>
        <taxon>Dikarya</taxon>
        <taxon>Basidiomycota</taxon>
        <taxon>Agaricomycotina</taxon>
        <taxon>Agaricomycetes</taxon>
        <taxon>Cantharellales</taxon>
        <taxon>Ceratobasidiaceae</taxon>
        <taxon>Rhizoctonia</taxon>
        <taxon>Rhizoctonia solani AG-1</taxon>
    </lineage>
</organism>
<feature type="region of interest" description="Disordered" evidence="3">
    <location>
        <begin position="225"/>
        <end position="249"/>
    </location>
</feature>
<dbReference type="EC" id="2.7.13.3" evidence="7"/>
<feature type="region of interest" description="Disordered" evidence="3">
    <location>
        <begin position="654"/>
        <end position="691"/>
    </location>
</feature>
<dbReference type="OrthoDB" id="10266508at2759"/>
<dbReference type="Gene3D" id="3.30.450.20">
    <property type="entry name" value="PAS domain"/>
    <property type="match status" value="3"/>
</dbReference>
<dbReference type="InterPro" id="IPR036890">
    <property type="entry name" value="HATPase_C_sf"/>
</dbReference>
<evidence type="ECO:0000259" key="6">
    <source>
        <dbReference type="PROSITE" id="PS50113"/>
    </source>
</evidence>
<evidence type="ECO:0000259" key="4">
    <source>
        <dbReference type="PROSITE" id="PS50109"/>
    </source>
</evidence>
<dbReference type="InterPro" id="IPR001610">
    <property type="entry name" value="PAC"/>
</dbReference>
<dbReference type="InterPro" id="IPR013656">
    <property type="entry name" value="PAS_4"/>
</dbReference>
<evidence type="ECO:0000313" key="7">
    <source>
        <dbReference type="EMBL" id="CEL53080.1"/>
    </source>
</evidence>
<dbReference type="SMART" id="SM00387">
    <property type="entry name" value="HATPase_c"/>
    <property type="match status" value="1"/>
</dbReference>
<dbReference type="NCBIfam" id="TIGR00229">
    <property type="entry name" value="sensory_box"/>
    <property type="match status" value="1"/>
</dbReference>
<dbReference type="CDD" id="cd17546">
    <property type="entry name" value="REC_hyHK_CKI1_RcsC-like"/>
    <property type="match status" value="1"/>
</dbReference>
<dbReference type="EMBL" id="LN679210">
    <property type="protein sequence ID" value="CEL53080.1"/>
    <property type="molecule type" value="Genomic_DNA"/>
</dbReference>
<evidence type="ECO:0000313" key="8">
    <source>
        <dbReference type="Proteomes" id="UP000059188"/>
    </source>
</evidence>
<sequence length="1232" mass="133773">MLDLHEAMRGLRFAPEALAVLDANRQVRVISRQAERLFGVPAADLVGRTTNHVWAEESRPAFMLALNEAAQRIGHADTATPVIRRLKTTKSVLDMCVSAWHPTDDPMYATSKSPTNTLTAPRTIMIHECFYTISLRDVSAPRRNNRPGRKTEAKTHLEPPTLHPVDEGVDVASPLTNSSDPSTPPSPHISHNVIHEDTYASFRPQGFPILAPLDSVIPPLLNRFGSGSVSPPRRPSTSASRSSATPPPITLAETLRDGVIDALGIAAIALSADGTVAIRNQRWVELGGGEEPGVVLIDGSAKRESHCNSPSGSSLRSSPDSSSGPNATSQWHPSLVLTDLDFSRPIGATSHPLYRAAVLGQVVNDFRCGGVRTDEVSYLPEKIETNGGGSVFSGSGSSSSPTRTERSEPGSEPTATIKGLSPAATYRSLSSDSYFPEDSKPALARKNSDSTSAVGETPSTVRGSTNCVPNGSRLVLEISARPSEKERVQSVQDESNSQFEQICDCLPQLVWTTRPDGFHTYYNKGWYEYTGADPHDSAGLGWQGLFHPDDMPVAAVAWSHALRTGEMYETNYRCRRRDGVYRWMVGRALPMRDRKGRIVKWLGTCTDIHDTVEALTLSRRAQERLQATLNHAAVTLWAIDQDMRITVAEGPSVRQLKLMNSPQGSTTTSSSRSDHSSSQPPSSYTNSRSAHRLRNNSMIGRSIYEAWDASLIGSAIERAFAGENAVEEMEIEGRWFRTQFTPMREEWEGSADGIGIGAAAVIAGGAADDERPVIGVVGASMDITDRKIAEVKLRESFAERSRLLASETAAKEASRLKSQFLANMSHEIRTPIAGVIGLSELLCDTHLNEEQRGIAENIQRSADALLTVINDILDFSKVELGKLDVDNIPLSLGVVLLDTKRMLSFATNKKGLIFNEEIHLKYAGRVMGDPGRLRQVLTNLLTNSIKFTSEGSITLRAVEEAEDEKTVRVRFSIEDEGMGIAESIRERLFQPFSQADSSTARRYGGTGLGLTISKNLVELMRGKIGLDSKEGKGTCAWFSVPFKKACDEVHAAPRSLSPEAAASIALPTAPKIESPIEPNASSPLPLGSASAISSLAIQNGNGLLGSNMVNGMAPRPSGSLQRPREGIWILVAEDNLINQQIALKTLRKMNFNAEAADNGKQVLSALERRTYDLILMDCQMPEMDGYEATMCIRQLESVDVRSVPIIAMTASAIRGDKEKCLRVGIDACALVV</sequence>
<dbReference type="InterPro" id="IPR005467">
    <property type="entry name" value="His_kinase_dom"/>
</dbReference>
<dbReference type="SMART" id="SM00448">
    <property type="entry name" value="REC"/>
    <property type="match status" value="1"/>
</dbReference>
<dbReference type="Gene3D" id="1.10.287.130">
    <property type="match status" value="1"/>
</dbReference>
<evidence type="ECO:0000256" key="1">
    <source>
        <dbReference type="ARBA" id="ARBA00022553"/>
    </source>
</evidence>
<feature type="compositionally biased region" description="Low complexity" evidence="3">
    <location>
        <begin position="235"/>
        <end position="244"/>
    </location>
</feature>
<dbReference type="InterPro" id="IPR011006">
    <property type="entry name" value="CheY-like_superfamily"/>
</dbReference>
<dbReference type="GO" id="GO:0000155">
    <property type="term" value="F:phosphorelay sensor kinase activity"/>
    <property type="evidence" value="ECO:0007669"/>
    <property type="project" value="InterPro"/>
</dbReference>
<proteinExistence type="predicted"/>
<keyword evidence="7" id="KW-0418">Kinase</keyword>
<feature type="compositionally biased region" description="Low complexity" evidence="3">
    <location>
        <begin position="661"/>
        <end position="688"/>
    </location>
</feature>
<dbReference type="FunFam" id="3.30.450.20:FF:000099">
    <property type="entry name" value="Sensory box sensor histidine kinase"/>
    <property type="match status" value="1"/>
</dbReference>
<dbReference type="PROSITE" id="PS50110">
    <property type="entry name" value="RESPONSE_REGULATORY"/>
    <property type="match status" value="1"/>
</dbReference>
<dbReference type="CDD" id="cd00082">
    <property type="entry name" value="HisKA"/>
    <property type="match status" value="1"/>
</dbReference>
<accession>A0A0B7F6E3</accession>
<dbReference type="CDD" id="cd00130">
    <property type="entry name" value="PAS"/>
    <property type="match status" value="2"/>
</dbReference>
<feature type="domain" description="PAC" evidence="6">
    <location>
        <begin position="568"/>
        <end position="620"/>
    </location>
</feature>
<evidence type="ECO:0000259" key="5">
    <source>
        <dbReference type="PROSITE" id="PS50110"/>
    </source>
</evidence>
<protein>
    <submittedName>
        <fullName evidence="7">Multi-sensor hybrid histidine kinase</fullName>
        <ecNumber evidence="7">2.7.13.3</ecNumber>
    </submittedName>
</protein>
<dbReference type="PANTHER" id="PTHR45339">
    <property type="entry name" value="HYBRID SIGNAL TRANSDUCTION HISTIDINE KINASE J"/>
    <property type="match status" value="1"/>
</dbReference>
<keyword evidence="8" id="KW-1185">Reference proteome</keyword>
<feature type="modified residue" description="4-aspartylphosphate" evidence="2">
    <location>
        <position position="1177"/>
    </location>
</feature>
<name>A0A0B7F6E3_THACB</name>
<feature type="domain" description="Histidine kinase" evidence="4">
    <location>
        <begin position="823"/>
        <end position="1044"/>
    </location>
</feature>
<dbReference type="SUPFAM" id="SSF55785">
    <property type="entry name" value="PYP-like sensor domain (PAS domain)"/>
    <property type="match status" value="2"/>
</dbReference>
<dbReference type="PROSITE" id="PS50113">
    <property type="entry name" value="PAC"/>
    <property type="match status" value="1"/>
</dbReference>
<dbReference type="PROSITE" id="PS50109">
    <property type="entry name" value="HIS_KIN"/>
    <property type="match status" value="1"/>
</dbReference>
<dbReference type="SUPFAM" id="SSF47384">
    <property type="entry name" value="Homodimeric domain of signal transducing histidine kinase"/>
    <property type="match status" value="1"/>
</dbReference>
<keyword evidence="7" id="KW-0808">Transferase</keyword>
<dbReference type="Pfam" id="PF00512">
    <property type="entry name" value="HisKA"/>
    <property type="match status" value="1"/>
</dbReference>
<dbReference type="Proteomes" id="UP000059188">
    <property type="component" value="Unassembled WGS sequence"/>
</dbReference>
<dbReference type="SMART" id="SM00091">
    <property type="entry name" value="PAS"/>
    <property type="match status" value="2"/>
</dbReference>
<feature type="region of interest" description="Disordered" evidence="3">
    <location>
        <begin position="382"/>
        <end position="468"/>
    </location>
</feature>
<dbReference type="InterPro" id="IPR003594">
    <property type="entry name" value="HATPase_dom"/>
</dbReference>
<dbReference type="InterPro" id="IPR004358">
    <property type="entry name" value="Sig_transdc_His_kin-like_C"/>
</dbReference>
<feature type="compositionally biased region" description="Low complexity" evidence="3">
    <location>
        <begin position="309"/>
        <end position="325"/>
    </location>
</feature>
<dbReference type="InterPro" id="IPR013655">
    <property type="entry name" value="PAS_fold_3"/>
</dbReference>
<dbReference type="SUPFAM" id="SSF55874">
    <property type="entry name" value="ATPase domain of HSP90 chaperone/DNA topoisomerase II/histidine kinase"/>
    <property type="match status" value="1"/>
</dbReference>
<dbReference type="Gene3D" id="3.40.50.2300">
    <property type="match status" value="1"/>
</dbReference>
<dbReference type="PANTHER" id="PTHR45339:SF5">
    <property type="entry name" value="HISTIDINE KINASE"/>
    <property type="match status" value="1"/>
</dbReference>
<evidence type="ECO:0000256" key="3">
    <source>
        <dbReference type="SAM" id="MobiDB-lite"/>
    </source>
</evidence>
<dbReference type="SMART" id="SM00388">
    <property type="entry name" value="HisKA"/>
    <property type="match status" value="1"/>
</dbReference>
<dbReference type="Pfam" id="PF02518">
    <property type="entry name" value="HATPase_c"/>
    <property type="match status" value="1"/>
</dbReference>
<feature type="domain" description="Response regulatory" evidence="5">
    <location>
        <begin position="1128"/>
        <end position="1232"/>
    </location>
</feature>
<dbReference type="STRING" id="1108050.A0A0B7F6E3"/>
<dbReference type="Gene3D" id="3.30.565.10">
    <property type="entry name" value="Histidine kinase-like ATPase, C-terminal domain"/>
    <property type="match status" value="1"/>
</dbReference>
<dbReference type="Pfam" id="PF08447">
    <property type="entry name" value="PAS_3"/>
    <property type="match status" value="1"/>
</dbReference>
<dbReference type="SMART" id="SM00086">
    <property type="entry name" value="PAC"/>
    <property type="match status" value="1"/>
</dbReference>
<keyword evidence="1 2" id="KW-0597">Phosphoprotein</keyword>
<dbReference type="FunFam" id="3.30.565.10:FF:000010">
    <property type="entry name" value="Sensor histidine kinase RcsC"/>
    <property type="match status" value="1"/>
</dbReference>
<dbReference type="CDD" id="cd16922">
    <property type="entry name" value="HATPase_EvgS-ArcB-TorS-like"/>
    <property type="match status" value="1"/>
</dbReference>
<feature type="region of interest" description="Disordered" evidence="3">
    <location>
        <begin position="140"/>
        <end position="191"/>
    </location>
</feature>
<dbReference type="SUPFAM" id="SSF52172">
    <property type="entry name" value="CheY-like"/>
    <property type="match status" value="1"/>
</dbReference>
<dbReference type="InterPro" id="IPR003661">
    <property type="entry name" value="HisK_dim/P_dom"/>
</dbReference>
<dbReference type="Pfam" id="PF00072">
    <property type="entry name" value="Response_reg"/>
    <property type="match status" value="1"/>
</dbReference>
<evidence type="ECO:0000256" key="2">
    <source>
        <dbReference type="PROSITE-ProRule" id="PRU00169"/>
    </source>
</evidence>
<feature type="compositionally biased region" description="Polar residues" evidence="3">
    <location>
        <begin position="449"/>
        <end position="468"/>
    </location>
</feature>
<gene>
    <name evidence="7" type="ORF">RSOLAG1IB_11212</name>
</gene>
<dbReference type="InterPro" id="IPR036097">
    <property type="entry name" value="HisK_dim/P_sf"/>
</dbReference>
<reference evidence="7 8" key="1">
    <citation type="submission" date="2014-11" db="EMBL/GenBank/DDBJ databases">
        <authorList>
            <person name="Wibberg Daniel"/>
        </authorList>
    </citation>
    <scope>NUCLEOTIDE SEQUENCE [LARGE SCALE GENOMIC DNA]</scope>
    <source>
        <strain evidence="7">Rhizoctonia solani AG1-IB 7/3/14</strain>
    </source>
</reference>
<feature type="region of interest" description="Disordered" evidence="3">
    <location>
        <begin position="300"/>
        <end position="331"/>
    </location>
</feature>
<dbReference type="AlphaFoldDB" id="A0A0B7F6E3"/>